<feature type="signal peptide" evidence="1">
    <location>
        <begin position="1"/>
        <end position="18"/>
    </location>
</feature>
<dbReference type="Proteomes" id="UP001157439">
    <property type="component" value="Unassembled WGS sequence"/>
</dbReference>
<protein>
    <recommendedName>
        <fullName evidence="4">DUF3108 domain-containing protein</fullName>
    </recommendedName>
</protein>
<evidence type="ECO:0000313" key="3">
    <source>
        <dbReference type="Proteomes" id="UP001157439"/>
    </source>
</evidence>
<evidence type="ECO:0000256" key="1">
    <source>
        <dbReference type="SAM" id="SignalP"/>
    </source>
</evidence>
<dbReference type="RefSeq" id="WP_095499301.1">
    <property type="nucleotide sequence ID" value="NZ_BSPO01000003.1"/>
</dbReference>
<organism evidence="2 3">
    <name type="scientific">Paraferrimonas haliotis</name>
    <dbReference type="NCBI Taxonomy" id="2013866"/>
    <lineage>
        <taxon>Bacteria</taxon>
        <taxon>Pseudomonadati</taxon>
        <taxon>Pseudomonadota</taxon>
        <taxon>Gammaproteobacteria</taxon>
        <taxon>Alteromonadales</taxon>
        <taxon>Ferrimonadaceae</taxon>
        <taxon>Paraferrimonas</taxon>
    </lineage>
</organism>
<dbReference type="InterPro" id="IPR021457">
    <property type="entry name" value="DUF3108"/>
</dbReference>
<evidence type="ECO:0000313" key="2">
    <source>
        <dbReference type="EMBL" id="GLS84496.1"/>
    </source>
</evidence>
<dbReference type="EMBL" id="BSPO01000003">
    <property type="protein sequence ID" value="GLS84496.1"/>
    <property type="molecule type" value="Genomic_DNA"/>
</dbReference>
<feature type="chain" id="PRO_5041254152" description="DUF3108 domain-containing protein" evidence="1">
    <location>
        <begin position="19"/>
        <end position="252"/>
    </location>
</feature>
<keyword evidence="3" id="KW-1185">Reference proteome</keyword>
<gene>
    <name evidence="2" type="ORF">GCM10007894_24730</name>
</gene>
<accession>A0AA37TUL4</accession>
<dbReference type="AlphaFoldDB" id="A0AA37TUL4"/>
<proteinExistence type="predicted"/>
<comment type="caution">
    <text evidence="2">The sequence shown here is derived from an EMBL/GenBank/DDBJ whole genome shotgun (WGS) entry which is preliminary data.</text>
</comment>
<sequence>MKHWLVSLAAVASMATNANPLDPFTAEYKVYYGNIELGGARYQLEKTSSEQFQYKFDSSLSFLVLSDKRKMSSEFSRDQQQLQPIRFMHDRKGTGSDFNEQTAFLKGAQLIHSRYKGEKAKFDYDRPIFDPLMVQLQLRLDLYNSEAKGHEDGEYHYEMVKDNEIEEYGFKDAGTETITVNDISYDTIKLEVIRNSKKRKTVVWFAPELDYLPVQLAHFEKDSKQLNIRLASYQPSVVANQTDVATLDNPIP</sequence>
<dbReference type="Pfam" id="PF11306">
    <property type="entry name" value="DUF3108"/>
    <property type="match status" value="1"/>
</dbReference>
<reference evidence="2 3" key="1">
    <citation type="journal article" date="2014" name="Int. J. Syst. Evol. Microbiol.">
        <title>Complete genome sequence of Corynebacterium casei LMG S-19264T (=DSM 44701T), isolated from a smear-ripened cheese.</title>
        <authorList>
            <consortium name="US DOE Joint Genome Institute (JGI-PGF)"/>
            <person name="Walter F."/>
            <person name="Albersmeier A."/>
            <person name="Kalinowski J."/>
            <person name="Ruckert C."/>
        </authorList>
    </citation>
    <scope>NUCLEOTIDE SEQUENCE [LARGE SCALE GENOMIC DNA]</scope>
    <source>
        <strain evidence="2 3">NBRC 112785</strain>
    </source>
</reference>
<name>A0AA37TUL4_9GAMM</name>
<keyword evidence="1" id="KW-0732">Signal</keyword>
<evidence type="ECO:0008006" key="4">
    <source>
        <dbReference type="Google" id="ProtNLM"/>
    </source>
</evidence>